<dbReference type="GO" id="GO:0006508">
    <property type="term" value="P:proteolysis"/>
    <property type="evidence" value="ECO:0007669"/>
    <property type="project" value="InterPro"/>
</dbReference>
<gene>
    <name evidence="5" type="ORF">TL08_01645</name>
</gene>
<name>A0AAC9MVG7_9PSEU</name>
<dbReference type="SUPFAM" id="SSF56601">
    <property type="entry name" value="beta-lactamase/transpeptidase-like"/>
    <property type="match status" value="1"/>
</dbReference>
<evidence type="ECO:0000256" key="1">
    <source>
        <dbReference type="ARBA" id="ARBA00006096"/>
    </source>
</evidence>
<dbReference type="AlphaFoldDB" id="A0AAC9MVG7"/>
<dbReference type="PANTHER" id="PTHR30023">
    <property type="entry name" value="D-ALANYL-D-ALANINE CARBOXYPEPTIDASE"/>
    <property type="match status" value="1"/>
</dbReference>
<accession>A0AAC9MVG7</accession>
<dbReference type="PRINTS" id="PR00922">
    <property type="entry name" value="DADACBPTASE3"/>
</dbReference>
<dbReference type="Proteomes" id="UP000095210">
    <property type="component" value="Chromosome"/>
</dbReference>
<dbReference type="Gene3D" id="3.40.710.10">
    <property type="entry name" value="DD-peptidase/beta-lactamase superfamily"/>
    <property type="match status" value="2"/>
</dbReference>
<feature type="transmembrane region" description="Helical" evidence="4">
    <location>
        <begin position="71"/>
        <end position="93"/>
    </location>
</feature>
<feature type="compositionally biased region" description="Polar residues" evidence="3">
    <location>
        <begin position="1"/>
        <end position="13"/>
    </location>
</feature>
<sequence length="533" mass="53456">MTQNEPAATTGDQETVALTRPPTALSGDLSPRSSGTVFESAEPPAAASGGEPPEDPPSAPKAAKPPRKRRGLLIGALAVVVVVALGATAVFTIEPVGRVFGIGPSAVPTEPAPDPIDPDFALIPVDHVSAGPTEAGLASALQPSVTAAEVGTLHAVIVDPGTGQSLWGNEADVPATPASTTKILTSAAALLTFPADHTFTTTVVAGPTPGSVILVGGGDPSLTAVPEGTDTLYASNPARISDLAAQVRENAGDIAITEVLVDASRYTGQAIADGWDASDAPSSYGGFIEPLMLDGGRSDPLNDLSQRVGDPALEAGNALAAELGATSVSAVDEAGSPADGEVLGEISSLPLVDLIEAMMLLSDNVAAEMLAREVAIERGAEPSFAGGAASIIEVLGENGFDISQLELSDASGLSNQNLITPNLLGDVLSLAAHPADESDTAVSQQLRPMLTGLAVAGASGKLTDRYPAGASAGRGWVRAKTGSLTAVNGLAGVVTDRDGKLMAFALLSSGTNATVARPALDEVTSALRECGCR</sequence>
<reference evidence="6" key="1">
    <citation type="submission" date="2016-03" db="EMBL/GenBank/DDBJ databases">
        <title>Complete genome sequence of the type strain Actinoalloteichus hymeniacidonis DSM 45092.</title>
        <authorList>
            <person name="Schaffert L."/>
            <person name="Albersmeier A."/>
            <person name="Winkler A."/>
            <person name="Kalinowski J."/>
            <person name="Zotchev S."/>
            <person name="Ruckert C."/>
        </authorList>
    </citation>
    <scope>NUCLEOTIDE SEQUENCE [LARGE SCALE GENOMIC DNA]</scope>
    <source>
        <strain evidence="6">HPA177(T) (DSM 45092(T))</strain>
    </source>
</reference>
<evidence type="ECO:0000313" key="6">
    <source>
        <dbReference type="Proteomes" id="UP000095210"/>
    </source>
</evidence>
<feature type="region of interest" description="Disordered" evidence="3">
    <location>
        <begin position="1"/>
        <end position="67"/>
    </location>
</feature>
<keyword evidence="4" id="KW-0472">Membrane</keyword>
<dbReference type="EMBL" id="CP014859">
    <property type="protein sequence ID" value="AOS61168.1"/>
    <property type="molecule type" value="Genomic_DNA"/>
</dbReference>
<evidence type="ECO:0000256" key="2">
    <source>
        <dbReference type="ARBA" id="ARBA00022801"/>
    </source>
</evidence>
<keyword evidence="4" id="KW-0812">Transmembrane</keyword>
<comment type="similarity">
    <text evidence="1">Belongs to the peptidase S13 family.</text>
</comment>
<dbReference type="GO" id="GO:0004185">
    <property type="term" value="F:serine-type carboxypeptidase activity"/>
    <property type="evidence" value="ECO:0007669"/>
    <property type="project" value="InterPro"/>
</dbReference>
<protein>
    <submittedName>
        <fullName evidence="5">D-alanyl-D-alanine carboxypeptidase, serine-type, PBP4 family</fullName>
        <ecNumber evidence="5">3.4.21.-</ecNumber>
    </submittedName>
</protein>
<dbReference type="Pfam" id="PF02113">
    <property type="entry name" value="Peptidase_S13"/>
    <property type="match status" value="2"/>
</dbReference>
<keyword evidence="2 5" id="KW-0378">Hydrolase</keyword>
<evidence type="ECO:0000313" key="5">
    <source>
        <dbReference type="EMBL" id="AOS61168.1"/>
    </source>
</evidence>
<keyword evidence="5" id="KW-0645">Protease</keyword>
<proteinExistence type="inferred from homology"/>
<evidence type="ECO:0000256" key="4">
    <source>
        <dbReference type="SAM" id="Phobius"/>
    </source>
</evidence>
<dbReference type="InterPro" id="IPR012338">
    <property type="entry name" value="Beta-lactam/transpept-like"/>
</dbReference>
<organism evidence="5 6">
    <name type="scientific">Actinoalloteichus hymeniacidonis</name>
    <dbReference type="NCBI Taxonomy" id="340345"/>
    <lineage>
        <taxon>Bacteria</taxon>
        <taxon>Bacillati</taxon>
        <taxon>Actinomycetota</taxon>
        <taxon>Actinomycetes</taxon>
        <taxon>Pseudonocardiales</taxon>
        <taxon>Pseudonocardiaceae</taxon>
        <taxon>Actinoalloteichus</taxon>
    </lineage>
</organism>
<dbReference type="InterPro" id="IPR000667">
    <property type="entry name" value="Peptidase_S13"/>
</dbReference>
<keyword evidence="5" id="KW-0121">Carboxypeptidase</keyword>
<dbReference type="GO" id="GO:0000270">
    <property type="term" value="P:peptidoglycan metabolic process"/>
    <property type="evidence" value="ECO:0007669"/>
    <property type="project" value="TreeGrafter"/>
</dbReference>
<dbReference type="KEGG" id="ahm:TL08_01645"/>
<dbReference type="EC" id="3.4.21.-" evidence="5"/>
<dbReference type="NCBIfam" id="TIGR00666">
    <property type="entry name" value="PBP4"/>
    <property type="match status" value="1"/>
</dbReference>
<keyword evidence="6" id="KW-1185">Reference proteome</keyword>
<keyword evidence="4" id="KW-1133">Transmembrane helix</keyword>
<feature type="compositionally biased region" description="Low complexity" evidence="3">
    <location>
        <begin position="40"/>
        <end position="51"/>
    </location>
</feature>
<dbReference type="PANTHER" id="PTHR30023:SF0">
    <property type="entry name" value="PENICILLIN-SENSITIVE CARBOXYPEPTIDASE A"/>
    <property type="match status" value="1"/>
</dbReference>
<evidence type="ECO:0000256" key="3">
    <source>
        <dbReference type="SAM" id="MobiDB-lite"/>
    </source>
</evidence>